<gene>
    <name evidence="2" type="ORF">DICVIV_10235</name>
</gene>
<keyword evidence="3" id="KW-1185">Reference proteome</keyword>
<dbReference type="Proteomes" id="UP000053766">
    <property type="component" value="Unassembled WGS sequence"/>
</dbReference>
<dbReference type="InterPro" id="IPR027417">
    <property type="entry name" value="P-loop_NTPase"/>
</dbReference>
<name>A0A0D8XJ31_DICVI</name>
<reference evidence="3" key="2">
    <citation type="journal article" date="2016" name="Sci. Rep.">
        <title>Dictyocaulus viviparus genome, variome and transcriptome elucidate lungworm biology and support future intervention.</title>
        <authorList>
            <person name="McNulty S.N."/>
            <person name="Strube C."/>
            <person name="Rosa B.A."/>
            <person name="Martin J.C."/>
            <person name="Tyagi R."/>
            <person name="Choi Y.J."/>
            <person name="Wang Q."/>
            <person name="Hallsworth Pepin K."/>
            <person name="Zhang X."/>
            <person name="Ozersky P."/>
            <person name="Wilson R.K."/>
            <person name="Sternberg P.W."/>
            <person name="Gasser R.B."/>
            <person name="Mitreva M."/>
        </authorList>
    </citation>
    <scope>NUCLEOTIDE SEQUENCE [LARGE SCALE GENOMIC DNA]</scope>
    <source>
        <strain evidence="3">HannoverDv2000</strain>
    </source>
</reference>
<reference evidence="2 3" key="1">
    <citation type="submission" date="2013-11" db="EMBL/GenBank/DDBJ databases">
        <title>Draft genome of the bovine lungworm Dictyocaulus viviparus.</title>
        <authorList>
            <person name="Mitreva M."/>
        </authorList>
    </citation>
    <scope>NUCLEOTIDE SEQUENCE [LARGE SCALE GENOMIC DNA]</scope>
    <source>
        <strain evidence="2 3">HannoverDv2000</strain>
    </source>
</reference>
<sequence>MRTKRMILDDDDIVDRLVEKTQGYSGAEIVAVCRHAALLAMREDITTSTVKWSHFNETLTTIVPRTDQNMLRIYEKFKLGAL</sequence>
<protein>
    <recommendedName>
        <fullName evidence="1">AAA ATPase AAA+ lid domain-containing protein</fullName>
    </recommendedName>
</protein>
<dbReference type="EMBL" id="KN716529">
    <property type="protein sequence ID" value="KJH43747.1"/>
    <property type="molecule type" value="Genomic_DNA"/>
</dbReference>
<proteinExistence type="predicted"/>
<evidence type="ECO:0000259" key="1">
    <source>
        <dbReference type="Pfam" id="PF17862"/>
    </source>
</evidence>
<dbReference type="OrthoDB" id="27435at2759"/>
<dbReference type="Pfam" id="PF17862">
    <property type="entry name" value="AAA_lid_3"/>
    <property type="match status" value="1"/>
</dbReference>
<evidence type="ECO:0000313" key="3">
    <source>
        <dbReference type="Proteomes" id="UP000053766"/>
    </source>
</evidence>
<feature type="domain" description="AAA ATPase AAA+ lid" evidence="1">
    <location>
        <begin position="14"/>
        <end position="57"/>
    </location>
</feature>
<organism evidence="2 3">
    <name type="scientific">Dictyocaulus viviparus</name>
    <name type="common">Bovine lungworm</name>
    <dbReference type="NCBI Taxonomy" id="29172"/>
    <lineage>
        <taxon>Eukaryota</taxon>
        <taxon>Metazoa</taxon>
        <taxon>Ecdysozoa</taxon>
        <taxon>Nematoda</taxon>
        <taxon>Chromadorea</taxon>
        <taxon>Rhabditida</taxon>
        <taxon>Rhabditina</taxon>
        <taxon>Rhabditomorpha</taxon>
        <taxon>Strongyloidea</taxon>
        <taxon>Metastrongylidae</taxon>
        <taxon>Dictyocaulus</taxon>
    </lineage>
</organism>
<accession>A0A0D8XJ31</accession>
<dbReference type="Gene3D" id="1.10.8.60">
    <property type="match status" value="1"/>
</dbReference>
<dbReference type="STRING" id="29172.A0A0D8XJ31"/>
<dbReference type="AlphaFoldDB" id="A0A0D8XJ31"/>
<dbReference type="SUPFAM" id="SSF52540">
    <property type="entry name" value="P-loop containing nucleoside triphosphate hydrolases"/>
    <property type="match status" value="1"/>
</dbReference>
<evidence type="ECO:0000313" key="2">
    <source>
        <dbReference type="EMBL" id="KJH43747.1"/>
    </source>
</evidence>
<dbReference type="InterPro" id="IPR041569">
    <property type="entry name" value="AAA_lid_3"/>
</dbReference>